<dbReference type="InterPro" id="IPR000045">
    <property type="entry name" value="Prepilin_IV_endopep_pep"/>
</dbReference>
<dbReference type="Proteomes" id="UP000240739">
    <property type="component" value="Unassembled WGS sequence"/>
</dbReference>
<keyword evidence="11" id="KW-1185">Reference proteome</keyword>
<keyword evidence="4 7" id="KW-0812">Transmembrane</keyword>
<evidence type="ECO:0000259" key="9">
    <source>
        <dbReference type="Pfam" id="PF06750"/>
    </source>
</evidence>
<evidence type="ECO:0000256" key="5">
    <source>
        <dbReference type="ARBA" id="ARBA00022989"/>
    </source>
</evidence>
<evidence type="ECO:0000259" key="8">
    <source>
        <dbReference type="Pfam" id="PF01478"/>
    </source>
</evidence>
<dbReference type="GO" id="GO:0005886">
    <property type="term" value="C:plasma membrane"/>
    <property type="evidence" value="ECO:0007669"/>
    <property type="project" value="UniProtKB-SubCell"/>
</dbReference>
<evidence type="ECO:0000256" key="2">
    <source>
        <dbReference type="ARBA" id="ARBA00005801"/>
    </source>
</evidence>
<gene>
    <name evidence="10" type="ORF">C7Y72_19380</name>
</gene>
<evidence type="ECO:0000313" key="10">
    <source>
        <dbReference type="EMBL" id="PTL54759.1"/>
    </source>
</evidence>
<dbReference type="GO" id="GO:0004190">
    <property type="term" value="F:aspartic-type endopeptidase activity"/>
    <property type="evidence" value="ECO:0007669"/>
    <property type="project" value="InterPro"/>
</dbReference>
<proteinExistence type="inferred from homology"/>
<feature type="transmembrane region" description="Helical" evidence="7">
    <location>
        <begin position="149"/>
        <end position="167"/>
    </location>
</feature>
<comment type="similarity">
    <text evidence="2">Belongs to the peptidase A24 family.</text>
</comment>
<comment type="subcellular location">
    <subcellularLocation>
        <location evidence="1">Cell membrane</location>
        <topology evidence="1">Multi-pass membrane protein</topology>
    </subcellularLocation>
</comment>
<evidence type="ECO:0000256" key="7">
    <source>
        <dbReference type="SAM" id="Phobius"/>
    </source>
</evidence>
<feature type="domain" description="Prepilin type IV endopeptidase peptidase" evidence="8">
    <location>
        <begin position="105"/>
        <end position="206"/>
    </location>
</feature>
<dbReference type="OrthoDB" id="2087435at2"/>
<dbReference type="Pfam" id="PF01478">
    <property type="entry name" value="Peptidase_A24"/>
    <property type="match status" value="1"/>
</dbReference>
<dbReference type="PANTHER" id="PTHR30487:SF0">
    <property type="entry name" value="PREPILIN LEADER PEPTIDASE_N-METHYLTRANSFERASE-RELATED"/>
    <property type="match status" value="1"/>
</dbReference>
<keyword evidence="5 7" id="KW-1133">Transmembrane helix</keyword>
<name>A0A2T4UC19_9ACTN</name>
<evidence type="ECO:0000256" key="4">
    <source>
        <dbReference type="ARBA" id="ARBA00022692"/>
    </source>
</evidence>
<organism evidence="10 11">
    <name type="scientific">Paraconexibacter algicola</name>
    <dbReference type="NCBI Taxonomy" id="2133960"/>
    <lineage>
        <taxon>Bacteria</taxon>
        <taxon>Bacillati</taxon>
        <taxon>Actinomycetota</taxon>
        <taxon>Thermoleophilia</taxon>
        <taxon>Solirubrobacterales</taxon>
        <taxon>Paraconexibacteraceae</taxon>
        <taxon>Paraconexibacter</taxon>
    </lineage>
</organism>
<protein>
    <submittedName>
        <fullName evidence="10">Prepilin peptidase</fullName>
    </submittedName>
</protein>
<feature type="domain" description="Prepilin peptidase A24 N-terminal" evidence="9">
    <location>
        <begin position="10"/>
        <end position="91"/>
    </location>
</feature>
<accession>A0A2T4UC19</accession>
<dbReference type="AlphaFoldDB" id="A0A2T4UC19"/>
<dbReference type="Pfam" id="PF06750">
    <property type="entry name" value="A24_N_bact"/>
    <property type="match status" value="1"/>
</dbReference>
<dbReference type="Gene3D" id="1.20.120.1220">
    <property type="match status" value="1"/>
</dbReference>
<comment type="caution">
    <text evidence="10">The sequence shown here is derived from an EMBL/GenBank/DDBJ whole genome shotgun (WGS) entry which is preliminary data.</text>
</comment>
<feature type="transmembrane region" description="Helical" evidence="7">
    <location>
        <begin position="221"/>
        <end position="240"/>
    </location>
</feature>
<keyword evidence="6 7" id="KW-0472">Membrane</keyword>
<dbReference type="PANTHER" id="PTHR30487">
    <property type="entry name" value="TYPE 4 PREPILIN-LIKE PROTEINS LEADER PEPTIDE-PROCESSING ENZYME"/>
    <property type="match status" value="1"/>
</dbReference>
<sequence length="251" mass="26308">MIAVALLALVLGLAVGSFLNVVIHRLPRKESLVHPPSRCPGCEQPVRPYDNVPVLSWLVLRGRCRHCAEPISRRYPLVEALTGLLYAAVVLARWDEPVDVALGIALVTLLVPMTFIDLDTRTIPNVLLAPFAVLAPVIALALDPDLLPELLLSGAGAFAAFLLVALASPKGMGMGDVKLVGVLGLYLGRAVAPAIFAGLIAGVLVGAVIMGRLGAQAGRKVAVPFGPFLALGAVLALFVGEDLVDSYVDTF</sequence>
<feature type="transmembrane region" description="Helical" evidence="7">
    <location>
        <begin position="122"/>
        <end position="142"/>
    </location>
</feature>
<dbReference type="RefSeq" id="WP_107570859.1">
    <property type="nucleotide sequence ID" value="NZ_PYYB01000004.1"/>
</dbReference>
<dbReference type="InterPro" id="IPR010627">
    <property type="entry name" value="Prepilin_pept_A24_N"/>
</dbReference>
<evidence type="ECO:0000256" key="3">
    <source>
        <dbReference type="ARBA" id="ARBA00022475"/>
    </source>
</evidence>
<evidence type="ECO:0000256" key="6">
    <source>
        <dbReference type="ARBA" id="ARBA00023136"/>
    </source>
</evidence>
<feature type="transmembrane region" description="Helical" evidence="7">
    <location>
        <begin position="187"/>
        <end position="209"/>
    </location>
</feature>
<evidence type="ECO:0000256" key="1">
    <source>
        <dbReference type="ARBA" id="ARBA00004651"/>
    </source>
</evidence>
<keyword evidence="3" id="KW-1003">Cell membrane</keyword>
<dbReference type="InterPro" id="IPR050882">
    <property type="entry name" value="Prepilin_peptidase/N-MTase"/>
</dbReference>
<dbReference type="GO" id="GO:0006465">
    <property type="term" value="P:signal peptide processing"/>
    <property type="evidence" value="ECO:0007669"/>
    <property type="project" value="TreeGrafter"/>
</dbReference>
<reference evidence="10 11" key="1">
    <citation type="submission" date="2018-03" db="EMBL/GenBank/DDBJ databases">
        <title>Aquarubrobacter algicola gen. nov., sp. nov., a novel actinobacterium isolated from shallow eutrophic lake during the end of cyanobacterial harmful algal blooms.</title>
        <authorList>
            <person name="Chun S.J."/>
        </authorList>
    </citation>
    <scope>NUCLEOTIDE SEQUENCE [LARGE SCALE GENOMIC DNA]</scope>
    <source>
        <strain evidence="10 11">Seoho-28</strain>
    </source>
</reference>
<dbReference type="EMBL" id="PYYB01000004">
    <property type="protein sequence ID" value="PTL54759.1"/>
    <property type="molecule type" value="Genomic_DNA"/>
</dbReference>
<evidence type="ECO:0000313" key="11">
    <source>
        <dbReference type="Proteomes" id="UP000240739"/>
    </source>
</evidence>
<feature type="transmembrane region" description="Helical" evidence="7">
    <location>
        <begin position="99"/>
        <end position="116"/>
    </location>
</feature>